<accession>W2S2U7</accession>
<protein>
    <recommendedName>
        <fullName evidence="10">Phospholipid/glycerol acyltransferase domain-containing protein</fullName>
    </recommendedName>
</protein>
<dbReference type="eggNOG" id="KOG2898">
    <property type="taxonomic scope" value="Eukaryota"/>
</dbReference>
<evidence type="ECO:0008006" key="10">
    <source>
        <dbReference type="Google" id="ProtNLM"/>
    </source>
</evidence>
<dbReference type="HOGENOM" id="CLU_048121_0_0_1"/>
<evidence type="ECO:0000313" key="8">
    <source>
        <dbReference type="EMBL" id="ETN43007.1"/>
    </source>
</evidence>
<gene>
    <name evidence="8" type="ORF">HMPREF1541_02165</name>
</gene>
<dbReference type="VEuPathDB" id="FungiDB:HMPREF1541_02165"/>
<dbReference type="OrthoDB" id="272512at2759"/>
<evidence type="ECO:0000256" key="3">
    <source>
        <dbReference type="ARBA" id="ARBA00022989"/>
    </source>
</evidence>
<evidence type="ECO:0000256" key="5">
    <source>
        <dbReference type="ARBA" id="ARBA00023136"/>
    </source>
</evidence>
<evidence type="ECO:0000256" key="4">
    <source>
        <dbReference type="ARBA" id="ARBA00023098"/>
    </source>
</evidence>
<evidence type="ECO:0000313" key="9">
    <source>
        <dbReference type="Proteomes" id="UP000030752"/>
    </source>
</evidence>
<dbReference type="PANTHER" id="PTHR23063">
    <property type="entry name" value="PHOSPHOLIPID ACYLTRANSFERASE"/>
    <property type="match status" value="1"/>
</dbReference>
<keyword evidence="6" id="KW-0012">Acyltransferase</keyword>
<dbReference type="InParanoid" id="W2S2U7"/>
<evidence type="ECO:0000256" key="7">
    <source>
        <dbReference type="SAM" id="Phobius"/>
    </source>
</evidence>
<keyword evidence="9" id="KW-1185">Reference proteome</keyword>
<dbReference type="PANTHER" id="PTHR23063:SF60">
    <property type="entry name" value="LYSOPHOSPHATIDIC ACID:OLEOYL-COA ACYLTRANSFERASE 1"/>
    <property type="match status" value="1"/>
</dbReference>
<dbReference type="FunCoup" id="W2S2U7">
    <property type="interactions" value="67"/>
</dbReference>
<organism evidence="8 9">
    <name type="scientific">Cyphellophora europaea (strain CBS 101466)</name>
    <name type="common">Phialophora europaea</name>
    <dbReference type="NCBI Taxonomy" id="1220924"/>
    <lineage>
        <taxon>Eukaryota</taxon>
        <taxon>Fungi</taxon>
        <taxon>Dikarya</taxon>
        <taxon>Ascomycota</taxon>
        <taxon>Pezizomycotina</taxon>
        <taxon>Eurotiomycetes</taxon>
        <taxon>Chaetothyriomycetidae</taxon>
        <taxon>Chaetothyriales</taxon>
        <taxon>Cyphellophoraceae</taxon>
        <taxon>Cyphellophora</taxon>
    </lineage>
</organism>
<keyword evidence="3 7" id="KW-1133">Transmembrane helix</keyword>
<keyword evidence="5 7" id="KW-0472">Membrane</keyword>
<dbReference type="AlphaFoldDB" id="W2S2U7"/>
<dbReference type="SUPFAM" id="SSF69593">
    <property type="entry name" value="Glycerol-3-phosphate (1)-acyltransferase"/>
    <property type="match status" value="1"/>
</dbReference>
<dbReference type="EMBL" id="KB822718">
    <property type="protein sequence ID" value="ETN43007.1"/>
    <property type="molecule type" value="Genomic_DNA"/>
</dbReference>
<evidence type="ECO:0000256" key="6">
    <source>
        <dbReference type="ARBA" id="ARBA00023315"/>
    </source>
</evidence>
<sequence>MEKFSQFRDKGSGIAPFLPIPPEPKGVALPFHIFLYVCRVPLLLFFCIAYFAFFQFLPFGVLGRKASLWCILGIPGIWWIDLQIDGVKKGSLAQHSARLPKAGSIIASTYNSPIDALYLAAIFDPIFAASYPNTRLVQPLTLFQATIRAFSSPSSQVQAPPNAKLVDVSTYLAQNPNRVMVLFPECTTSNGRGTLPLSPCLLAASSRTKVHPVHLRYTPADITTPIPHAYGTFLWNLCSRPTHCIRIRIAEAVQNSAQNHAASLKASALDSIADSASDAETLVGTEEDGPQTQEERIFLDKISEALARLGRIKRVGLGVKEKGDFVDMWTKKKRS</sequence>
<dbReference type="STRING" id="1220924.W2S2U7"/>
<evidence type="ECO:0000256" key="1">
    <source>
        <dbReference type="ARBA" id="ARBA00022679"/>
    </source>
</evidence>
<evidence type="ECO:0000256" key="2">
    <source>
        <dbReference type="ARBA" id="ARBA00022692"/>
    </source>
</evidence>
<dbReference type="RefSeq" id="XP_008714743.1">
    <property type="nucleotide sequence ID" value="XM_008716521.1"/>
</dbReference>
<keyword evidence="4" id="KW-0443">Lipid metabolism</keyword>
<dbReference type="GO" id="GO:0006629">
    <property type="term" value="P:lipid metabolic process"/>
    <property type="evidence" value="ECO:0007669"/>
    <property type="project" value="UniProtKB-KW"/>
</dbReference>
<keyword evidence="2 7" id="KW-0812">Transmembrane</keyword>
<reference evidence="8 9" key="1">
    <citation type="submission" date="2013-03" db="EMBL/GenBank/DDBJ databases">
        <title>The Genome Sequence of Phialophora europaea CBS 101466.</title>
        <authorList>
            <consortium name="The Broad Institute Genomics Platform"/>
            <person name="Cuomo C."/>
            <person name="de Hoog S."/>
            <person name="Gorbushina A."/>
            <person name="Walker B."/>
            <person name="Young S.K."/>
            <person name="Zeng Q."/>
            <person name="Gargeya S."/>
            <person name="Fitzgerald M."/>
            <person name="Haas B."/>
            <person name="Abouelleil A."/>
            <person name="Allen A.W."/>
            <person name="Alvarado L."/>
            <person name="Arachchi H.M."/>
            <person name="Berlin A.M."/>
            <person name="Chapman S.B."/>
            <person name="Gainer-Dewar J."/>
            <person name="Goldberg J."/>
            <person name="Griggs A."/>
            <person name="Gujja S."/>
            <person name="Hansen M."/>
            <person name="Howarth C."/>
            <person name="Imamovic A."/>
            <person name="Ireland A."/>
            <person name="Larimer J."/>
            <person name="McCowan C."/>
            <person name="Murphy C."/>
            <person name="Pearson M."/>
            <person name="Poon T.W."/>
            <person name="Priest M."/>
            <person name="Roberts A."/>
            <person name="Saif S."/>
            <person name="Shea T."/>
            <person name="Sisk P."/>
            <person name="Sykes S."/>
            <person name="Wortman J."/>
            <person name="Nusbaum C."/>
            <person name="Birren B."/>
        </authorList>
    </citation>
    <scope>NUCLEOTIDE SEQUENCE [LARGE SCALE GENOMIC DNA]</scope>
    <source>
        <strain evidence="8 9">CBS 101466</strain>
    </source>
</reference>
<dbReference type="GO" id="GO:0016746">
    <property type="term" value="F:acyltransferase activity"/>
    <property type="evidence" value="ECO:0007669"/>
    <property type="project" value="UniProtKB-KW"/>
</dbReference>
<keyword evidence="1" id="KW-0808">Transferase</keyword>
<name>W2S2U7_CYPE1</name>
<feature type="transmembrane region" description="Helical" evidence="7">
    <location>
        <begin position="33"/>
        <end position="54"/>
    </location>
</feature>
<proteinExistence type="predicted"/>
<dbReference type="Proteomes" id="UP000030752">
    <property type="component" value="Unassembled WGS sequence"/>
</dbReference>
<dbReference type="GeneID" id="19969504"/>